<keyword evidence="3" id="KW-1185">Reference proteome</keyword>
<name>A0ABY7GGN9_9GAMM</name>
<dbReference type="Proteomes" id="UP001162780">
    <property type="component" value="Chromosome"/>
</dbReference>
<sequence length="277" mass="29067">MSHFSKRILAVSLTTAFAVSAEIANASSSAQASIDWDSLTVQYFDMSSGNNHPVLSWSGQNGNSNSEAFTYDPNDQRAHYRQASNFTKSLFTDAITQYAQSSGLRSSQTLEVNAASDASETSETILSLPDNNNAYASVSNWGSFTMNGKGIALISLAWSISGVSDATNDFSDYASSGVNITGSFSNGWGAFGSSSSVFELDTYNGAYSQSGLFSLAIFSDGIHTTSGSLNAEVWARSNSSVTLGAPVSEVPLPPAVWMFGGGLLGMIGFFGRKASAA</sequence>
<evidence type="ECO:0000256" key="1">
    <source>
        <dbReference type="SAM" id="SignalP"/>
    </source>
</evidence>
<evidence type="ECO:0000313" key="3">
    <source>
        <dbReference type="Proteomes" id="UP001162780"/>
    </source>
</evidence>
<accession>A0ABY7GGN9</accession>
<feature type="chain" id="PRO_5046094116" description="Secreted protein" evidence="1">
    <location>
        <begin position="22"/>
        <end position="277"/>
    </location>
</feature>
<protein>
    <recommendedName>
        <fullName evidence="4">Secreted protein</fullName>
    </recommendedName>
</protein>
<keyword evidence="1" id="KW-0732">Signal</keyword>
<evidence type="ECO:0000313" key="2">
    <source>
        <dbReference type="EMBL" id="WAR44409.1"/>
    </source>
</evidence>
<proteinExistence type="predicted"/>
<dbReference type="EMBL" id="CP113517">
    <property type="protein sequence ID" value="WAR44409.1"/>
    <property type="molecule type" value="Genomic_DNA"/>
</dbReference>
<evidence type="ECO:0008006" key="4">
    <source>
        <dbReference type="Google" id="ProtNLM"/>
    </source>
</evidence>
<organism evidence="2 3">
    <name type="scientific">Methylomonas rapida</name>
    <dbReference type="NCBI Taxonomy" id="2963939"/>
    <lineage>
        <taxon>Bacteria</taxon>
        <taxon>Pseudomonadati</taxon>
        <taxon>Pseudomonadota</taxon>
        <taxon>Gammaproteobacteria</taxon>
        <taxon>Methylococcales</taxon>
        <taxon>Methylococcaceae</taxon>
        <taxon>Methylomonas</taxon>
    </lineage>
</organism>
<feature type="signal peptide" evidence="1">
    <location>
        <begin position="1"/>
        <end position="21"/>
    </location>
</feature>
<dbReference type="RefSeq" id="WP_255189385.1">
    <property type="nucleotide sequence ID" value="NZ_CP113517.1"/>
</dbReference>
<gene>
    <name evidence="2" type="ORF">NM686_018950</name>
</gene>
<reference evidence="2" key="1">
    <citation type="submission" date="2022-11" db="EMBL/GenBank/DDBJ databases">
        <title>Methylomonas rapida sp. nov., Carotenoid-Producing Obligate Methanotrophs with High Growth Characteristics and Biotechnological Potential.</title>
        <authorList>
            <person name="Tikhonova E.N."/>
            <person name="Suleimanov R.Z."/>
            <person name="Miroshnikov K."/>
            <person name="Oshkin I.Y."/>
            <person name="Belova S.E."/>
            <person name="Danilova O.V."/>
            <person name="Ashikhmin A."/>
            <person name="Konopkin A."/>
            <person name="But S.Y."/>
            <person name="Khmelenina V.N."/>
            <person name="Kuznetsov N."/>
            <person name="Pimenov N.V."/>
            <person name="Dedysh S.N."/>
        </authorList>
    </citation>
    <scope>NUCLEOTIDE SEQUENCE</scope>
    <source>
        <strain evidence="2">MP1</strain>
    </source>
</reference>